<evidence type="ECO:0000313" key="2">
    <source>
        <dbReference type="Proteomes" id="UP001056120"/>
    </source>
</evidence>
<name>A0ACB9JWJ0_9ASTR</name>
<reference evidence="1 2" key="2">
    <citation type="journal article" date="2022" name="Mol. Ecol. Resour.">
        <title>The genomes of chicory, endive, great burdock and yacon provide insights into Asteraceae paleo-polyploidization history and plant inulin production.</title>
        <authorList>
            <person name="Fan W."/>
            <person name="Wang S."/>
            <person name="Wang H."/>
            <person name="Wang A."/>
            <person name="Jiang F."/>
            <person name="Liu H."/>
            <person name="Zhao H."/>
            <person name="Xu D."/>
            <person name="Zhang Y."/>
        </authorList>
    </citation>
    <scope>NUCLEOTIDE SEQUENCE [LARGE SCALE GENOMIC DNA]</scope>
    <source>
        <strain evidence="2">cv. Yunnan</strain>
        <tissue evidence="1">Leaves</tissue>
    </source>
</reference>
<comment type="caution">
    <text evidence="1">The sequence shown here is derived from an EMBL/GenBank/DDBJ whole genome shotgun (WGS) entry which is preliminary data.</text>
</comment>
<reference evidence="2" key="1">
    <citation type="journal article" date="2022" name="Mol. Ecol. Resour.">
        <title>The genomes of chicory, endive, great burdock and yacon provide insights into Asteraceae palaeo-polyploidization history and plant inulin production.</title>
        <authorList>
            <person name="Fan W."/>
            <person name="Wang S."/>
            <person name="Wang H."/>
            <person name="Wang A."/>
            <person name="Jiang F."/>
            <person name="Liu H."/>
            <person name="Zhao H."/>
            <person name="Xu D."/>
            <person name="Zhang Y."/>
        </authorList>
    </citation>
    <scope>NUCLEOTIDE SEQUENCE [LARGE SCALE GENOMIC DNA]</scope>
    <source>
        <strain evidence="2">cv. Yunnan</strain>
    </source>
</reference>
<evidence type="ECO:0000313" key="1">
    <source>
        <dbReference type="EMBL" id="KAI3824416.1"/>
    </source>
</evidence>
<keyword evidence="2" id="KW-1185">Reference proteome</keyword>
<proteinExistence type="predicted"/>
<sequence length="132" mass="14915">MLMWSGFCYPCLVKMVAFLLSVSCQDDSMLGPKRSGQRVSLNHHVSILSEGSGGRYPSRNTTEKGMPCRPKCRFETISNRYQIEMTVLIRIRIKPFGRAGTPFRTTRDWMPGVMKSGCPESTPPHLIFSNLL</sequence>
<gene>
    <name evidence="1" type="ORF">L1987_05875</name>
</gene>
<accession>A0ACB9JWJ0</accession>
<dbReference type="Proteomes" id="UP001056120">
    <property type="component" value="Linkage Group LG02"/>
</dbReference>
<organism evidence="1 2">
    <name type="scientific">Smallanthus sonchifolius</name>
    <dbReference type="NCBI Taxonomy" id="185202"/>
    <lineage>
        <taxon>Eukaryota</taxon>
        <taxon>Viridiplantae</taxon>
        <taxon>Streptophyta</taxon>
        <taxon>Embryophyta</taxon>
        <taxon>Tracheophyta</taxon>
        <taxon>Spermatophyta</taxon>
        <taxon>Magnoliopsida</taxon>
        <taxon>eudicotyledons</taxon>
        <taxon>Gunneridae</taxon>
        <taxon>Pentapetalae</taxon>
        <taxon>asterids</taxon>
        <taxon>campanulids</taxon>
        <taxon>Asterales</taxon>
        <taxon>Asteraceae</taxon>
        <taxon>Asteroideae</taxon>
        <taxon>Heliantheae alliance</taxon>
        <taxon>Millerieae</taxon>
        <taxon>Smallanthus</taxon>
    </lineage>
</organism>
<dbReference type="EMBL" id="CM042019">
    <property type="protein sequence ID" value="KAI3824416.1"/>
    <property type="molecule type" value="Genomic_DNA"/>
</dbReference>
<protein>
    <submittedName>
        <fullName evidence="1">Uncharacterized protein</fullName>
    </submittedName>
</protein>